<sequence length="1068" mass="119259">MRRLIVILTLFIFAFTLTVAAKERNSERGKIASILKSNVLVLEKFDVNRISNDVENTGQYVSYHRTGDAGLEWPKGSHKTADFAAGVWVAGKVRGTGELRTAAAEYQVEFEPGKILPNGQPDNPDNPRYKIWKINKTDLYNPSDDYLNWPVEDGAPWEDVNGDGVFTRGVDRPLLMGDQTLWMVFNDANPAAHNIFKTAPMGLEVQMTIWGYNRVDAFGDMMFVKCLIINKGNNTYDSTFVALWDDPDLGYAGDDYVGCDTTLSLGYCYNASNTDNVYGSAPPAIGRDFFQGVRVYTGNPNDSAKAFGKWWKGYKNLPMYAFTFYWNGAPFPYRDPEFADEAYNFMKGYLADGTPYVDPNTNQATRFVFPGDPEARTGWLDGTRVGPTTLSPGDRRFLMSNGPFTLAPGDTQEIVFGLLIARGSSNVNSVTVLKLVDRQAQIAYDIDFQLPPTPPAPNVQVAELDREIILYWPYDKNIDEYSEIDLIDRDPDGNPTRYNFEGFIVYQFDSPTQPTKWTRIAVFDVVNDVKDIKDWVFDPARGENIEVTVVKGTDSGIERTIRIKKDYLNDKPLVNGRPYYFAVTAYAYNPYGVPRFYESARNIITVTPKPVSPGVRYTSAVGDTVRGIHKQGVSDGEVFGLVVDPTKLTGHKYEVRFEEVAGEITWKLIDLNTNQVKLSGQTNQSGDGNYTVVDGIQFKVVGPLPGPKGWAWTKGTRKLTWANADIMTGFGLPEHLFTFNGAFGYISPYGLFVSGNEHSDVVTPDKLRNIRIVFANTDTDGNITGAPENASFGYRYLRRANAAPAKPEFAPYIKNPDGGYAFQEFGLNGQKNVPLAVYDIEANPPRRLAVGFLENNATNGLVDGKYWPGDFNVYDNIAASGPREWLFIFDVAYSETQDPNLSVDILSNDLPVMYMATWNRRGNVAFSSGDELEIYANHPNTVNDVFEITAPSAPTYSVETAKSDLEKVNAFPNPYFGASPLEKDITEAFITFTRLPNKCTIRIFTVAGDLIRTIQKDDDSPYARWDLRNEAGVPVASGIYIVHVDVPGVGSKILKVVVFQREERLRYF</sequence>
<reference evidence="1 2" key="1">
    <citation type="submission" date="2015-11" db="EMBL/GenBank/DDBJ databases">
        <authorList>
            <person name="Zhang Y."/>
            <person name="Guo Z."/>
        </authorList>
    </citation>
    <scope>NUCLEOTIDE SEQUENCE [LARGE SCALE GENOMIC DNA]</scope>
    <source>
        <strain evidence="1">JGI-4</strain>
    </source>
</reference>
<gene>
    <name evidence="1" type="ORF">JGI4_02221</name>
</gene>
<organism evidence="1 2">
    <name type="scientific">Candidatus Kryptonium thompsonii</name>
    <dbReference type="NCBI Taxonomy" id="1633631"/>
    <lineage>
        <taxon>Bacteria</taxon>
        <taxon>Pseudomonadati</taxon>
        <taxon>Candidatus Kryptoniota</taxon>
        <taxon>Candidatus Kryptonium</taxon>
    </lineage>
</organism>
<evidence type="ECO:0000313" key="2">
    <source>
        <dbReference type="Proteomes" id="UP000182011"/>
    </source>
</evidence>
<name>A0A0S4NFU0_9BACT</name>
<proteinExistence type="predicted"/>
<dbReference type="Gene3D" id="2.60.40.4070">
    <property type="match status" value="1"/>
</dbReference>
<evidence type="ECO:0008006" key="3">
    <source>
        <dbReference type="Google" id="ProtNLM"/>
    </source>
</evidence>
<dbReference type="AlphaFoldDB" id="A0A0S4NFU0"/>
<accession>A0A0S4NFU0</accession>
<dbReference type="STRING" id="1633631.GCA_001442925_02215"/>
<dbReference type="EMBL" id="FAOP01000011">
    <property type="protein sequence ID" value="CUU08909.1"/>
    <property type="molecule type" value="Genomic_DNA"/>
</dbReference>
<evidence type="ECO:0000313" key="1">
    <source>
        <dbReference type="EMBL" id="CUU08909.1"/>
    </source>
</evidence>
<dbReference type="Proteomes" id="UP000182011">
    <property type="component" value="Unassembled WGS sequence"/>
</dbReference>
<protein>
    <recommendedName>
        <fullName evidence="3">Por secretion system C-terminal sorting domain-containing protein</fullName>
    </recommendedName>
</protein>